<sequence length="159" mass="18152">MFAPKASLARAEQRLDVDITSRVCAYTLGDMRTAHESPYADRLLDVHGERASMDIESSPAQRDSQHTNKILLADIFQFLMMTAAWRLSSEDLISAWFHKNAHAFVSARRQHSSVPRDFHVWARVSMYLELSSLVEKHEPAFEQANILRVMLSDHETPQG</sequence>
<reference evidence="1 2" key="1">
    <citation type="journal article" date="2014" name="BMC Genomics">
        <title>Genome sequencing of four Aureobasidium pullulans varieties: biotechnological potential, stress tolerance, and description of new species.</title>
        <authorList>
            <person name="Gostin Ar C."/>
            <person name="Ohm R.A."/>
            <person name="Kogej T."/>
            <person name="Sonjak S."/>
            <person name="Turk M."/>
            <person name="Zajc J."/>
            <person name="Zalar P."/>
            <person name="Grube M."/>
            <person name="Sun H."/>
            <person name="Han J."/>
            <person name="Sharma A."/>
            <person name="Chiniquy J."/>
            <person name="Ngan C.Y."/>
            <person name="Lipzen A."/>
            <person name="Barry K."/>
            <person name="Grigoriev I.V."/>
            <person name="Gunde-Cimerman N."/>
        </authorList>
    </citation>
    <scope>NUCLEOTIDE SEQUENCE [LARGE SCALE GENOMIC DNA]</scope>
    <source>
        <strain evidence="1 2">CBS 147.97</strain>
    </source>
</reference>
<dbReference type="RefSeq" id="XP_013431122.1">
    <property type="nucleotide sequence ID" value="XM_013575668.1"/>
</dbReference>
<keyword evidence="2" id="KW-1185">Reference proteome</keyword>
<dbReference type="AlphaFoldDB" id="A0A074WVQ5"/>
<gene>
    <name evidence="1" type="ORF">M436DRAFT_61046</name>
</gene>
<dbReference type="EMBL" id="KL584703">
    <property type="protein sequence ID" value="KEQ77285.1"/>
    <property type="molecule type" value="Genomic_DNA"/>
</dbReference>
<evidence type="ECO:0000313" key="2">
    <source>
        <dbReference type="Proteomes" id="UP000027730"/>
    </source>
</evidence>
<proteinExistence type="predicted"/>
<evidence type="ECO:0000313" key="1">
    <source>
        <dbReference type="EMBL" id="KEQ77285.1"/>
    </source>
</evidence>
<name>A0A074WVQ5_9PEZI</name>
<dbReference type="GeneID" id="25413110"/>
<dbReference type="Proteomes" id="UP000027730">
    <property type="component" value="Unassembled WGS sequence"/>
</dbReference>
<accession>A0A074WVQ5</accession>
<organism evidence="1 2">
    <name type="scientific">Aureobasidium namibiae CBS 147.97</name>
    <dbReference type="NCBI Taxonomy" id="1043004"/>
    <lineage>
        <taxon>Eukaryota</taxon>
        <taxon>Fungi</taxon>
        <taxon>Dikarya</taxon>
        <taxon>Ascomycota</taxon>
        <taxon>Pezizomycotina</taxon>
        <taxon>Dothideomycetes</taxon>
        <taxon>Dothideomycetidae</taxon>
        <taxon>Dothideales</taxon>
        <taxon>Saccotheciaceae</taxon>
        <taxon>Aureobasidium</taxon>
    </lineage>
</organism>
<dbReference type="HOGENOM" id="CLU_1660370_0_0_1"/>
<protein>
    <submittedName>
        <fullName evidence="1">Uncharacterized protein</fullName>
    </submittedName>
</protein>